<evidence type="ECO:0000313" key="3">
    <source>
        <dbReference type="Proteomes" id="UP000233551"/>
    </source>
</evidence>
<comment type="caution">
    <text evidence="2">The sequence shown here is derived from an EMBL/GenBank/DDBJ whole genome shotgun (WGS) entry which is preliminary data.</text>
</comment>
<keyword evidence="3" id="KW-1185">Reference proteome</keyword>
<feature type="compositionally biased region" description="Polar residues" evidence="1">
    <location>
        <begin position="402"/>
        <end position="419"/>
    </location>
</feature>
<protein>
    <submittedName>
        <fullName evidence="2">Uncharacterized protein</fullName>
    </submittedName>
</protein>
<name>A0A2I0I5P7_PUNGR</name>
<dbReference type="EMBL" id="PGOL01003833">
    <property type="protein sequence ID" value="PKI39302.1"/>
    <property type="molecule type" value="Genomic_DNA"/>
</dbReference>
<feature type="region of interest" description="Disordered" evidence="1">
    <location>
        <begin position="332"/>
        <end position="361"/>
    </location>
</feature>
<reference evidence="2 3" key="1">
    <citation type="submission" date="2017-11" db="EMBL/GenBank/DDBJ databases">
        <title>De-novo sequencing of pomegranate (Punica granatum L.) genome.</title>
        <authorList>
            <person name="Akparov Z."/>
            <person name="Amiraslanov A."/>
            <person name="Hajiyeva S."/>
            <person name="Abbasov M."/>
            <person name="Kaur K."/>
            <person name="Hamwieh A."/>
            <person name="Solovyev V."/>
            <person name="Salamov A."/>
            <person name="Braich B."/>
            <person name="Kosarev P."/>
            <person name="Mahmoud A."/>
            <person name="Hajiyev E."/>
            <person name="Babayeva S."/>
            <person name="Izzatullayeva V."/>
            <person name="Mammadov A."/>
            <person name="Mammadov A."/>
            <person name="Sharifova S."/>
            <person name="Ojaghi J."/>
            <person name="Eynullazada K."/>
            <person name="Bayramov B."/>
            <person name="Abdulazimova A."/>
            <person name="Shahmuradov I."/>
        </authorList>
    </citation>
    <scope>NUCLEOTIDE SEQUENCE [LARGE SCALE GENOMIC DNA]</scope>
    <source>
        <strain evidence="3">cv. AG2017</strain>
        <tissue evidence="2">Leaf</tissue>
    </source>
</reference>
<accession>A0A2I0I5P7</accession>
<dbReference type="Proteomes" id="UP000233551">
    <property type="component" value="Unassembled WGS sequence"/>
</dbReference>
<evidence type="ECO:0000313" key="2">
    <source>
        <dbReference type="EMBL" id="PKI39302.1"/>
    </source>
</evidence>
<feature type="region of interest" description="Disordered" evidence="1">
    <location>
        <begin position="400"/>
        <end position="477"/>
    </location>
</feature>
<organism evidence="2 3">
    <name type="scientific">Punica granatum</name>
    <name type="common">Pomegranate</name>
    <dbReference type="NCBI Taxonomy" id="22663"/>
    <lineage>
        <taxon>Eukaryota</taxon>
        <taxon>Viridiplantae</taxon>
        <taxon>Streptophyta</taxon>
        <taxon>Embryophyta</taxon>
        <taxon>Tracheophyta</taxon>
        <taxon>Spermatophyta</taxon>
        <taxon>Magnoliopsida</taxon>
        <taxon>eudicotyledons</taxon>
        <taxon>Gunneridae</taxon>
        <taxon>Pentapetalae</taxon>
        <taxon>rosids</taxon>
        <taxon>malvids</taxon>
        <taxon>Myrtales</taxon>
        <taxon>Lythraceae</taxon>
        <taxon>Punica</taxon>
    </lineage>
</organism>
<dbReference type="AlphaFoldDB" id="A0A2I0I5P7"/>
<feature type="non-terminal residue" evidence="2">
    <location>
        <position position="1"/>
    </location>
</feature>
<feature type="compositionally biased region" description="Pro residues" evidence="1">
    <location>
        <begin position="281"/>
        <end position="296"/>
    </location>
</feature>
<evidence type="ECO:0000256" key="1">
    <source>
        <dbReference type="SAM" id="MobiDB-lite"/>
    </source>
</evidence>
<feature type="region of interest" description="Disordered" evidence="1">
    <location>
        <begin position="246"/>
        <end position="301"/>
    </location>
</feature>
<proteinExistence type="predicted"/>
<gene>
    <name evidence="2" type="ORF">CRG98_040307</name>
</gene>
<sequence>VYPVPLDPGNLPALDLRVVKWQVATPSHVRPLRVPGKVDTPKPRLLREVRRGRIRGSPHLLQIWLLAHIRPFCSSHSFSYVADERSLIERLVTVIPPPEHSFSEWRRFWRELTLALFLWVARWSRGGPMVTGCPRIVGVPLLSHLGSTLIFPGRWADSTSTAPARFLQIREIRRQRDASIIQRLYFPEHPTNDERVFSATSAYVARFYARGLASPQLRSQLASHHYPTRQRLRMAEGDHIDVSEEVNPSVPTLSQPPQTHAPPPLTPAGLLPAYSGALPTHLPPPASSGAPLPPVSPTSAATNDQARIAALEGTVNQMATNMAELLALLGGPNRASSSSTPPPGPSISAATTGPHGRPSSTGDLLILGAHPVRTSAGPYTGPGYGLHGASAGGFPGVHRTCSDSPSSHGASSLSVSTASRRPLLPGTTPHKHHLPRTGHADSCGPVRLADAFLPRGRHRTGAKAQEDGRNDTGLASG</sequence>